<evidence type="ECO:0000256" key="6">
    <source>
        <dbReference type="ARBA" id="ARBA00023136"/>
    </source>
</evidence>
<feature type="signal peptide" evidence="8">
    <location>
        <begin position="1"/>
        <end position="19"/>
    </location>
</feature>
<dbReference type="InterPro" id="IPR037272">
    <property type="entry name" value="SNS_sf"/>
</dbReference>
<feature type="transmembrane region" description="Helical" evidence="7">
    <location>
        <begin position="100"/>
        <end position="120"/>
    </location>
</feature>
<feature type="transmembrane region" description="Helical" evidence="7">
    <location>
        <begin position="132"/>
        <end position="154"/>
    </location>
</feature>
<proteinExistence type="predicted"/>
<evidence type="ECO:0000313" key="10">
    <source>
        <dbReference type="WBParaSite" id="EEL_0000369401-mRNA-1"/>
    </source>
</evidence>
<evidence type="ECO:0000256" key="8">
    <source>
        <dbReference type="SAM" id="SignalP"/>
    </source>
</evidence>
<dbReference type="GO" id="GO:0089718">
    <property type="term" value="P:amino acid import across plasma membrane"/>
    <property type="evidence" value="ECO:0007669"/>
    <property type="project" value="TreeGrafter"/>
</dbReference>
<evidence type="ECO:0000256" key="2">
    <source>
        <dbReference type="ARBA" id="ARBA00022448"/>
    </source>
</evidence>
<keyword evidence="8" id="KW-0732">Signal</keyword>
<dbReference type="GO" id="GO:0005283">
    <property type="term" value="F:amino acid:sodium symporter activity"/>
    <property type="evidence" value="ECO:0007669"/>
    <property type="project" value="TreeGrafter"/>
</dbReference>
<feature type="transmembrane region" description="Helical" evidence="7">
    <location>
        <begin position="188"/>
        <end position="212"/>
    </location>
</feature>
<keyword evidence="6 7" id="KW-0472">Membrane</keyword>
<comment type="subcellular location">
    <subcellularLocation>
        <location evidence="1">Membrane</location>
        <topology evidence="1">Multi-pass membrane protein</topology>
    </subcellularLocation>
</comment>
<keyword evidence="5 7" id="KW-1133">Transmembrane helix</keyword>
<organism evidence="9 10">
    <name type="scientific">Elaeophora elaphi</name>
    <dbReference type="NCBI Taxonomy" id="1147741"/>
    <lineage>
        <taxon>Eukaryota</taxon>
        <taxon>Metazoa</taxon>
        <taxon>Ecdysozoa</taxon>
        <taxon>Nematoda</taxon>
        <taxon>Chromadorea</taxon>
        <taxon>Rhabditida</taxon>
        <taxon>Spirurina</taxon>
        <taxon>Spiruromorpha</taxon>
        <taxon>Filarioidea</taxon>
        <taxon>Onchocercidae</taxon>
        <taxon>Elaeophora</taxon>
    </lineage>
</organism>
<keyword evidence="4" id="KW-0769">Symport</keyword>
<reference evidence="10" key="1">
    <citation type="submission" date="2017-02" db="UniProtKB">
        <authorList>
            <consortium name="WormBaseParasite"/>
        </authorList>
    </citation>
    <scope>IDENTIFICATION</scope>
</reference>
<evidence type="ECO:0000256" key="4">
    <source>
        <dbReference type="ARBA" id="ARBA00022847"/>
    </source>
</evidence>
<dbReference type="Proteomes" id="UP000050640">
    <property type="component" value="Unplaced"/>
</dbReference>
<dbReference type="STRING" id="1147741.A0A0R3RPY2"/>
<dbReference type="AlphaFoldDB" id="A0A0R3RPY2"/>
<feature type="chain" id="PRO_5006447705" evidence="8">
    <location>
        <begin position="20"/>
        <end position="282"/>
    </location>
</feature>
<dbReference type="InterPro" id="IPR000175">
    <property type="entry name" value="Na/ntran_symport"/>
</dbReference>
<feature type="transmembrane region" description="Helical" evidence="7">
    <location>
        <begin position="55"/>
        <end position="79"/>
    </location>
</feature>
<dbReference type="WBParaSite" id="EEL_0000369401-mRNA-1">
    <property type="protein sequence ID" value="EEL_0000369401-mRNA-1"/>
    <property type="gene ID" value="EEL_0000369401"/>
</dbReference>
<dbReference type="PANTHER" id="PTHR11616">
    <property type="entry name" value="SODIUM/CHLORIDE DEPENDENT TRANSPORTER"/>
    <property type="match status" value="1"/>
</dbReference>
<evidence type="ECO:0000313" key="9">
    <source>
        <dbReference type="Proteomes" id="UP000050640"/>
    </source>
</evidence>
<keyword evidence="3 7" id="KW-0812">Transmembrane</keyword>
<evidence type="ECO:0000256" key="1">
    <source>
        <dbReference type="ARBA" id="ARBA00004141"/>
    </source>
</evidence>
<accession>A0A0R3RPY2</accession>
<sequence>MMINLFGCFFAFSVSGAAAELMFPLSAGKSLAMLWKHGENIYFIVLSLLFAKTSFGAIVLSLIFFALFLTTIGAQILIIEMIIMTVSRAVVRIKFIEQITVRNIIICIYFLLMHLYSYVYGRLAFGDITVRYFYFALLLPIIALAELLASIHLYHLKRLIVNLHTMLGEPPNNLWRYLGYPVNWYCSACWYIITPALFLISGGLALFIIISGRLYSNFIILTLITLIPLSVIIVIMVVHISKAHRTGKSVKSLFVADYRWTPELGINRQQALYEERAARAIV</sequence>
<name>A0A0R3RPY2_9BILA</name>
<evidence type="ECO:0000256" key="5">
    <source>
        <dbReference type="ARBA" id="ARBA00022989"/>
    </source>
</evidence>
<dbReference type="GO" id="GO:0005886">
    <property type="term" value="C:plasma membrane"/>
    <property type="evidence" value="ECO:0007669"/>
    <property type="project" value="TreeGrafter"/>
</dbReference>
<protein>
    <submittedName>
        <fullName evidence="10">S5A_REDUCTASE domain-containing protein</fullName>
    </submittedName>
</protein>
<keyword evidence="9" id="KW-1185">Reference proteome</keyword>
<keyword evidence="2" id="KW-0813">Transport</keyword>
<evidence type="ECO:0000256" key="7">
    <source>
        <dbReference type="SAM" id="Phobius"/>
    </source>
</evidence>
<dbReference type="PROSITE" id="PS50267">
    <property type="entry name" value="NA_NEUROTRAN_SYMP_3"/>
    <property type="match status" value="1"/>
</dbReference>
<feature type="transmembrane region" description="Helical" evidence="7">
    <location>
        <begin position="218"/>
        <end position="238"/>
    </location>
</feature>
<dbReference type="PANTHER" id="PTHR11616:SF241">
    <property type="entry name" value="SODIUM- AND CHLORIDE-DEPENDENT GLYCINE TRANSPORTER 2"/>
    <property type="match status" value="1"/>
</dbReference>
<evidence type="ECO:0000256" key="3">
    <source>
        <dbReference type="ARBA" id="ARBA00022692"/>
    </source>
</evidence>
<dbReference type="SUPFAM" id="SSF161070">
    <property type="entry name" value="SNF-like"/>
    <property type="match status" value="1"/>
</dbReference>